<dbReference type="EMBL" id="JBHMEC010000015">
    <property type="protein sequence ID" value="MFB9149917.1"/>
    <property type="molecule type" value="Genomic_DNA"/>
</dbReference>
<keyword evidence="3" id="KW-1185">Reference proteome</keyword>
<sequence length="55" mass="6250">MLGILANTFRTATRTDAANETRRHHQTRPARPLADLSNLRSSAELEAHLIARRRD</sequence>
<accession>A0ABV5I006</accession>
<proteinExistence type="predicted"/>
<feature type="region of interest" description="Disordered" evidence="1">
    <location>
        <begin position="1"/>
        <end position="38"/>
    </location>
</feature>
<comment type="caution">
    <text evidence="2">The sequence shown here is derived from an EMBL/GenBank/DDBJ whole genome shotgun (WGS) entry which is preliminary data.</text>
</comment>
<dbReference type="RefSeq" id="WP_377069315.1">
    <property type="nucleotide sequence ID" value="NZ_JBHMEC010000015.1"/>
</dbReference>
<feature type="compositionally biased region" description="Polar residues" evidence="1">
    <location>
        <begin position="8"/>
        <end position="18"/>
    </location>
</feature>
<reference evidence="2 3" key="1">
    <citation type="submission" date="2024-09" db="EMBL/GenBank/DDBJ databases">
        <authorList>
            <person name="Sun Q."/>
            <person name="Mori K."/>
        </authorList>
    </citation>
    <scope>NUCLEOTIDE SEQUENCE [LARGE SCALE GENOMIC DNA]</scope>
    <source>
        <strain evidence="2 3">CECT 9424</strain>
    </source>
</reference>
<name>A0ABV5I006_9RHOB</name>
<gene>
    <name evidence="2" type="ORF">ACFFU4_09165</name>
</gene>
<evidence type="ECO:0000313" key="3">
    <source>
        <dbReference type="Proteomes" id="UP001589670"/>
    </source>
</evidence>
<protein>
    <submittedName>
        <fullName evidence="2">Uncharacterized protein</fullName>
    </submittedName>
</protein>
<organism evidence="2 3">
    <name type="scientific">Roseovarius ramblicola</name>
    <dbReference type="NCBI Taxonomy" id="2022336"/>
    <lineage>
        <taxon>Bacteria</taxon>
        <taxon>Pseudomonadati</taxon>
        <taxon>Pseudomonadota</taxon>
        <taxon>Alphaproteobacteria</taxon>
        <taxon>Rhodobacterales</taxon>
        <taxon>Roseobacteraceae</taxon>
        <taxon>Roseovarius</taxon>
    </lineage>
</organism>
<evidence type="ECO:0000256" key="1">
    <source>
        <dbReference type="SAM" id="MobiDB-lite"/>
    </source>
</evidence>
<dbReference type="Proteomes" id="UP001589670">
    <property type="component" value="Unassembled WGS sequence"/>
</dbReference>
<evidence type="ECO:0000313" key="2">
    <source>
        <dbReference type="EMBL" id="MFB9149917.1"/>
    </source>
</evidence>